<gene>
    <name evidence="3" type="ORF">H0264_30120</name>
</gene>
<dbReference type="Proteomes" id="UP000515512">
    <property type="component" value="Chromosome"/>
</dbReference>
<evidence type="ECO:0000256" key="1">
    <source>
        <dbReference type="SAM" id="MobiDB-lite"/>
    </source>
</evidence>
<feature type="domain" description="DUF4132" evidence="2">
    <location>
        <begin position="853"/>
        <end position="1036"/>
    </location>
</feature>
<protein>
    <submittedName>
        <fullName evidence="3">DUF4132 domain-containing protein</fullName>
    </submittedName>
</protein>
<evidence type="ECO:0000313" key="4">
    <source>
        <dbReference type="Proteomes" id="UP000515512"/>
    </source>
</evidence>
<dbReference type="EMBL" id="CP059399">
    <property type="protein sequence ID" value="QLY29478.1"/>
    <property type="molecule type" value="Genomic_DNA"/>
</dbReference>
<sequence>MTVVRQLDEDTWVVPDEWWAHADRFRGRGPARPRAIDASAVATYREYLAHGRIPGILNNTAAQGFPDIAAAGTAALGYGRQPAPDAATPGEGLESPLGAAALACIITDVYRYGYGRRHTPDTIVDAWIAQHGLIFATEAAIQLAGLFIMPAHANRGVNALHPIHPGAPYSADSTPVLRRVRAALAELPEPEYRAAVERFAAYRVAPHPLAARLATTYLFPTEQHWLDADIPALEQFQSHARDDARTGLICCATTAGQLSELAPAGGVLFDWDHLRDTVAAHLGPAVAPFMAEALDNTGIGPDTQRVLAGMLAQFPTDQAFSILLERLERNTVRASLHTALIRFPRRALRLLAANSSRSAGAAALLRAQAHAHPELAAELGIAVEPAPSVVPYNGIATPDELPAILRVPPWEREKPPTDSIVLPIPGPRPSALRWREGEREAWAEARTGVAGPRPDAETGQTWSSLITDTLAVPGRAAYGLVPLFACAPVEVVAPHLSLLEPRHFGRDGSGMTRLLGRFGEQILPVILAAVAADPEQHAGILAPVTGSEVTALMAKLLGKHHAFDTALEWLERHLDTAAADLIAAALGKAVRPRKYAWDALHLLARRGHRDALFEAAAAYDARALEALRAELVTDPMLHLPKKIPVLPSWLMPAALPPIVLRDSRTALDVPAVTTVCTMLAIAKEQGGYAGVQVVEEAADPRSLTEFAWGMFEAWRAVDYPRAGGWILRALADFGDDDIARRLTPLIRVWPGDGAHQRAVAGLNVLAAIGTDIALMQLNGIAEKVKFNGIRSTAHTMIERIARDRGLTTEQLADRLVPDLGLSEDGTLPLDYGPRGFRIGLDEQLRPTVSDADGAPRKSLPKPGVNDDPELAPAAYKAFAAFKKDVKAIAGGQLRRLEQAMVRGRRWTADEFPRLFVDHPLVRQLTRRLVWVAFAADGTITGAFRLAEDRSLADAHDNEFLLAADATVGVAHPLHLGDDLAAWAEIFADYELLQPFPQLTREIHRFTDAEATEIHLDRFQGIEFASGNAMRLVNRGWGRESPQDAGDISCFYQVLGNGHSIVVHFDPGFSAGQPPDIKGNHQVLRRVWVTDTGNEHRWCRKEDCHPLGVLDAIPASELVRDLEAVIA</sequence>
<dbReference type="AlphaFoldDB" id="A0A7D6ZB55"/>
<keyword evidence="4" id="KW-1185">Reference proteome</keyword>
<proteinExistence type="predicted"/>
<dbReference type="KEGG" id="nhu:H0264_30120"/>
<reference evidence="3 4" key="1">
    <citation type="submission" date="2020-07" db="EMBL/GenBank/DDBJ databases">
        <authorList>
            <person name="Zhuang K."/>
            <person name="Ran Y."/>
        </authorList>
    </citation>
    <scope>NUCLEOTIDE SEQUENCE [LARGE SCALE GENOMIC DNA]</scope>
    <source>
        <strain evidence="3 4">WCH-YHL-001</strain>
    </source>
</reference>
<evidence type="ECO:0000259" key="2">
    <source>
        <dbReference type="Pfam" id="PF13569"/>
    </source>
</evidence>
<accession>A0A7D6ZB55</accession>
<dbReference type="Pfam" id="PF13569">
    <property type="entry name" value="DUF4132"/>
    <property type="match status" value="1"/>
</dbReference>
<organism evidence="3 4">
    <name type="scientific">Nocardia huaxiensis</name>
    <dbReference type="NCBI Taxonomy" id="2755382"/>
    <lineage>
        <taxon>Bacteria</taxon>
        <taxon>Bacillati</taxon>
        <taxon>Actinomycetota</taxon>
        <taxon>Actinomycetes</taxon>
        <taxon>Mycobacteriales</taxon>
        <taxon>Nocardiaceae</taxon>
        <taxon>Nocardia</taxon>
    </lineage>
</organism>
<evidence type="ECO:0000313" key="3">
    <source>
        <dbReference type="EMBL" id="QLY29478.1"/>
    </source>
</evidence>
<name>A0A7D6ZB55_9NOCA</name>
<feature type="region of interest" description="Disordered" evidence="1">
    <location>
        <begin position="847"/>
        <end position="866"/>
    </location>
</feature>
<dbReference type="InterPro" id="IPR025406">
    <property type="entry name" value="DUF4132"/>
</dbReference>